<sequence>MQCEKGKWKTLDLEKKECKKLLKARPSFLKCWRSNPQKLNLQDPVREVQLLKGPPVAALLLLSASPAAVSLTRAEQMVANTYIRVDSAEASSFFPSVGRGGLREFSPDKALTRGSGYWCSEGNHRRGEVVSFTGRLRTRRSVEGLEIHWAYAPGKAEVNLAAVAVAVAASFDGSEPFQEVVSFQDVNSAGPQFRQVLTFPRPVELKAFRLFMKDPQSQYFGISLLQLLGGGFPVVRIQSGITSPHQCPASAGQLRNPVLGRCAVLKDNNVKDGGEIVLGDCEVEYNFQDGRSVWELQANNQLLLLRGSSSCLSQEGSKAGSSDVARNAEARSSHSRAEGLHAPAAAVDSSSSSYWASPEFAKNAIPPFVVFEVDLGKAFKLQRAEIDWEFPPLSFSVFASSDNSNFFQLARHPANCTYTSTVDLKATVARYLRLHLEKPHPTFGVLKDKFLYGIKTLSVFSNRLRSVVDFCAKAKTAGDARDKFFFELVAEEDLGGRRALQRAGAFAAAAAAALAASLAAVEEVLQPLESCFREKKNNFHKLSRFRAEIGDAERAAALFEEQLVSVHPNPAVPALPGLQQQHPVEDCYSLQKIYSEKSFSFSENKSNFATSGFYWAAPACAPKPLRVFCDFPAAATFAAVADTDGVVSLKAAAHACSSESRLL</sequence>
<dbReference type="Gene3D" id="2.60.120.260">
    <property type="entry name" value="Galactose-binding domain-like"/>
    <property type="match status" value="1"/>
</dbReference>
<evidence type="ECO:0000313" key="3">
    <source>
        <dbReference type="EMBL" id="CDJ68407.1"/>
    </source>
</evidence>
<dbReference type="InterPro" id="IPR000421">
    <property type="entry name" value="FA58C"/>
</dbReference>
<evidence type="ECO:0000259" key="2">
    <source>
        <dbReference type="Pfam" id="PF00754"/>
    </source>
</evidence>
<name>U6MVW1_9EIME</name>
<reference evidence="3" key="2">
    <citation type="submission" date="2013-10" db="EMBL/GenBank/DDBJ databases">
        <authorList>
            <person name="Aslett M."/>
        </authorList>
    </citation>
    <scope>NUCLEOTIDE SEQUENCE [LARGE SCALE GENOMIC DNA]</scope>
    <source>
        <strain evidence="3">Houghton</strain>
    </source>
</reference>
<accession>U6MVW1</accession>
<dbReference type="VEuPathDB" id="ToxoDB:ENH_00051880"/>
<dbReference type="GeneID" id="25475335"/>
<protein>
    <submittedName>
        <fullName evidence="3">F5/8 type C domain-containing protein, putative</fullName>
    </submittedName>
</protein>
<dbReference type="EMBL" id="HG725538">
    <property type="protein sequence ID" value="CDJ68407.1"/>
    <property type="molecule type" value="Genomic_DNA"/>
</dbReference>
<dbReference type="PROSITE" id="PS50231">
    <property type="entry name" value="RICIN_B_LECTIN"/>
    <property type="match status" value="1"/>
</dbReference>
<dbReference type="SUPFAM" id="SSF49785">
    <property type="entry name" value="Galactose-binding domain-like"/>
    <property type="match status" value="1"/>
</dbReference>
<organism evidence="3 4">
    <name type="scientific">Eimeria necatrix</name>
    <dbReference type="NCBI Taxonomy" id="51315"/>
    <lineage>
        <taxon>Eukaryota</taxon>
        <taxon>Sar</taxon>
        <taxon>Alveolata</taxon>
        <taxon>Apicomplexa</taxon>
        <taxon>Conoidasida</taxon>
        <taxon>Coccidia</taxon>
        <taxon>Eucoccidiorida</taxon>
        <taxon>Eimeriorina</taxon>
        <taxon>Eimeriidae</taxon>
        <taxon>Eimeria</taxon>
    </lineage>
</organism>
<reference evidence="3" key="1">
    <citation type="submission" date="2013-10" db="EMBL/GenBank/DDBJ databases">
        <title>Genomic analysis of the causative agents of coccidiosis in chickens.</title>
        <authorList>
            <person name="Reid A.J."/>
            <person name="Blake D."/>
            <person name="Billington K."/>
            <person name="Browne H."/>
            <person name="Dunn M."/>
            <person name="Hung S."/>
            <person name="Kawahara F."/>
            <person name="Miranda-Saavedra D."/>
            <person name="Mourier T."/>
            <person name="Nagra H."/>
            <person name="Otto T.D."/>
            <person name="Rawlings N."/>
            <person name="Sanchez A."/>
            <person name="Sanders M."/>
            <person name="Subramaniam C."/>
            <person name="Tay Y."/>
            <person name="Dear P."/>
            <person name="Doerig C."/>
            <person name="Gruber A."/>
            <person name="Parkinson J."/>
            <person name="Shirley M."/>
            <person name="Wan K.L."/>
            <person name="Berriman M."/>
            <person name="Tomley F."/>
            <person name="Pain A."/>
        </authorList>
    </citation>
    <scope>NUCLEOTIDE SEQUENCE [LARGE SCALE GENOMIC DNA]</scope>
    <source>
        <strain evidence="3">Houghton</strain>
    </source>
</reference>
<dbReference type="InterPro" id="IPR008979">
    <property type="entry name" value="Galactose-bd-like_sf"/>
</dbReference>
<dbReference type="Pfam" id="PF00754">
    <property type="entry name" value="F5_F8_type_C"/>
    <property type="match status" value="1"/>
</dbReference>
<dbReference type="RefSeq" id="XP_013436874.1">
    <property type="nucleotide sequence ID" value="XM_013581420.1"/>
</dbReference>
<dbReference type="AlphaFoldDB" id="U6MVW1"/>
<feature type="domain" description="F5/8 type C" evidence="2">
    <location>
        <begin position="332"/>
        <end position="441"/>
    </location>
</feature>
<dbReference type="Proteomes" id="UP000030754">
    <property type="component" value="Unassembled WGS sequence"/>
</dbReference>
<feature type="compositionally biased region" description="Basic and acidic residues" evidence="1">
    <location>
        <begin position="326"/>
        <end position="339"/>
    </location>
</feature>
<proteinExistence type="predicted"/>
<feature type="region of interest" description="Disordered" evidence="1">
    <location>
        <begin position="316"/>
        <end position="343"/>
    </location>
</feature>
<keyword evidence="4" id="KW-1185">Reference proteome</keyword>
<dbReference type="OrthoDB" id="414826at2759"/>
<evidence type="ECO:0000256" key="1">
    <source>
        <dbReference type="SAM" id="MobiDB-lite"/>
    </source>
</evidence>
<gene>
    <name evidence="3" type="ORF">ENH_00051880</name>
</gene>
<evidence type="ECO:0000313" key="4">
    <source>
        <dbReference type="Proteomes" id="UP000030754"/>
    </source>
</evidence>